<dbReference type="SUPFAM" id="SSF56935">
    <property type="entry name" value="Porins"/>
    <property type="match status" value="1"/>
</dbReference>
<keyword evidence="6" id="KW-0472">Membrane</keyword>
<evidence type="ECO:0000256" key="8">
    <source>
        <dbReference type="SAM" id="SignalP"/>
    </source>
</evidence>
<dbReference type="InterPro" id="IPR039426">
    <property type="entry name" value="TonB-dep_rcpt-like"/>
</dbReference>
<feature type="domain" description="TonB-dependent receptor plug" evidence="9">
    <location>
        <begin position="128"/>
        <end position="256"/>
    </location>
</feature>
<dbReference type="InterPro" id="IPR008969">
    <property type="entry name" value="CarboxyPept-like_regulatory"/>
</dbReference>
<evidence type="ECO:0000313" key="11">
    <source>
        <dbReference type="Proteomes" id="UP000646484"/>
    </source>
</evidence>
<dbReference type="Gene3D" id="2.60.40.1120">
    <property type="entry name" value="Carboxypeptidase-like, regulatory domain"/>
    <property type="match status" value="1"/>
</dbReference>
<dbReference type="EMBL" id="JACOOH010000012">
    <property type="protein sequence ID" value="MBC5623608.1"/>
    <property type="molecule type" value="Genomic_DNA"/>
</dbReference>
<proteinExistence type="predicted"/>
<keyword evidence="11" id="KW-1185">Reference proteome</keyword>
<dbReference type="InterPro" id="IPR037066">
    <property type="entry name" value="Plug_dom_sf"/>
</dbReference>
<dbReference type="Pfam" id="PF07715">
    <property type="entry name" value="Plug"/>
    <property type="match status" value="1"/>
</dbReference>
<evidence type="ECO:0000256" key="1">
    <source>
        <dbReference type="ARBA" id="ARBA00004571"/>
    </source>
</evidence>
<evidence type="ECO:0000313" key="10">
    <source>
        <dbReference type="EMBL" id="MBC5623608.1"/>
    </source>
</evidence>
<keyword evidence="3" id="KW-1134">Transmembrane beta strand</keyword>
<name>A0ABR7D6P4_9BACT</name>
<dbReference type="Gene3D" id="2.170.130.10">
    <property type="entry name" value="TonB-dependent receptor, plug domain"/>
    <property type="match status" value="1"/>
</dbReference>
<evidence type="ECO:0000256" key="2">
    <source>
        <dbReference type="ARBA" id="ARBA00022448"/>
    </source>
</evidence>
<dbReference type="RefSeq" id="WP_186978632.1">
    <property type="nucleotide sequence ID" value="NZ_JACOOH010000012.1"/>
</dbReference>
<sequence>MSLYRFIFLCLCIFFTSQLPVTAQEAEKKVIFEGTILDSKTGETLPVVVIHIKELNMWTTSNLEGAFSFKNIKPGTYTVTASCLGYKDYEMKMVLTKDVTNYKLRLEEVSLAISEVTVTAKSGGKLNSSYSINKTAIEHLQATSLTDIMQLLPGVLTFNPSLTKINQITIRDLPPITNGTAVPNTTNALGTAIIIDGAQLTNDVNMQTRSSDNNAFSTSSEGGIDTRQIPINNVESIEVISGVASAEYGDLTSGAVIVRTKAGRAPLEVGFKTDPNIKQVSATKGFALGGNKGFFNANMDYSYSNKDNRSPATTFNRITLGLGYSNTFNKERTPLSFNAKFNGHMTLDKQKEDPDMKQERLYKAEDKQASLNLYGNWMLNKSWITNLKYTVAGSYGKQYNYEKKWNSGSMQPTTSATESGPNVGTFLPAQYFSTFWVEGKPYTAQAKLVANLSGKYGAVYNSALVGAEWRVKGNNGDGKQYGQYQPASGLRPRSFKDIPAIHEYSFFAENKLTIPLSKQQSFELSTGVRLSNISTDAADYDVMVDPRFNGRLVLYDQKWKKSGLQHLSIRGGWGIQHKMPTMYYLYPDPRYTDRIAFQYINGDTTLAVYHTQVTPTDNPDLKTPISRNTEFGVDVNLFGIRASMVYYRENLKDAFSTSKQVIPFHWTRFKNLDIVTKPEYINGEIVYDGGKTVESYQDSIFISYDSPSNGNRIKKWGLEYTLDFGMIPAIRTSLIANGAYRYEKRTDQSPLMRDKSTTYYDYAGIYAGTDNGVDNGRIAQRFNTNLQIITHIPKLRFIVSLTMQCVWVDNSKRTFSYNGKNMIYMKDEAGNIVPGNPNKDSQHYKYINPTHYMDLAGNIREFTDEHAKMPEFQNLILSSKPKYLLQDNLDPYFMMNLHLTKEIGKHTTFSFYVNNLTNSSPKRYYRSTGQYQRMNSDISFGAELKLKF</sequence>
<evidence type="ECO:0000256" key="6">
    <source>
        <dbReference type="ARBA" id="ARBA00023136"/>
    </source>
</evidence>
<evidence type="ECO:0000259" key="9">
    <source>
        <dbReference type="Pfam" id="PF07715"/>
    </source>
</evidence>
<reference evidence="10 11" key="1">
    <citation type="submission" date="2020-08" db="EMBL/GenBank/DDBJ databases">
        <title>Genome public.</title>
        <authorList>
            <person name="Liu C."/>
            <person name="Sun Q."/>
        </authorList>
    </citation>
    <scope>NUCLEOTIDE SEQUENCE [LARGE SCALE GENOMIC DNA]</scope>
    <source>
        <strain evidence="10 11">NSJ-56</strain>
    </source>
</reference>
<evidence type="ECO:0000256" key="5">
    <source>
        <dbReference type="ARBA" id="ARBA00022729"/>
    </source>
</evidence>
<organism evidence="10 11">
    <name type="scientific">Butyricimonas hominis</name>
    <dbReference type="NCBI Taxonomy" id="2763032"/>
    <lineage>
        <taxon>Bacteria</taxon>
        <taxon>Pseudomonadati</taxon>
        <taxon>Bacteroidota</taxon>
        <taxon>Bacteroidia</taxon>
        <taxon>Bacteroidales</taxon>
        <taxon>Odoribacteraceae</taxon>
        <taxon>Butyricimonas</taxon>
    </lineage>
</organism>
<evidence type="ECO:0000256" key="3">
    <source>
        <dbReference type="ARBA" id="ARBA00022452"/>
    </source>
</evidence>
<dbReference type="SUPFAM" id="SSF49464">
    <property type="entry name" value="Carboxypeptidase regulatory domain-like"/>
    <property type="match status" value="1"/>
</dbReference>
<keyword evidence="5 8" id="KW-0732">Signal</keyword>
<dbReference type="InterPro" id="IPR036942">
    <property type="entry name" value="Beta-barrel_TonB_sf"/>
</dbReference>
<gene>
    <name evidence="10" type="ORF">H8S64_21170</name>
</gene>
<protein>
    <submittedName>
        <fullName evidence="10">TonB-dependent receptor</fullName>
    </submittedName>
</protein>
<dbReference type="Pfam" id="PF13715">
    <property type="entry name" value="CarbopepD_reg_2"/>
    <property type="match status" value="1"/>
</dbReference>
<accession>A0ABR7D6P4</accession>
<feature type="chain" id="PRO_5046227154" evidence="8">
    <location>
        <begin position="24"/>
        <end position="948"/>
    </location>
</feature>
<comment type="subcellular location">
    <subcellularLocation>
        <location evidence="1">Cell outer membrane</location>
        <topology evidence="1">Multi-pass membrane protein</topology>
    </subcellularLocation>
</comment>
<dbReference type="InterPro" id="IPR012910">
    <property type="entry name" value="Plug_dom"/>
</dbReference>
<feature type="signal peptide" evidence="8">
    <location>
        <begin position="1"/>
        <end position="23"/>
    </location>
</feature>
<comment type="caution">
    <text evidence="10">The sequence shown here is derived from an EMBL/GenBank/DDBJ whole genome shotgun (WGS) entry which is preliminary data.</text>
</comment>
<keyword evidence="4" id="KW-0812">Transmembrane</keyword>
<keyword evidence="2" id="KW-0813">Transport</keyword>
<keyword evidence="10" id="KW-0675">Receptor</keyword>
<evidence type="ECO:0000256" key="4">
    <source>
        <dbReference type="ARBA" id="ARBA00022692"/>
    </source>
</evidence>
<dbReference type="Gene3D" id="2.40.170.20">
    <property type="entry name" value="TonB-dependent receptor, beta-barrel domain"/>
    <property type="match status" value="1"/>
</dbReference>
<dbReference type="PANTHER" id="PTHR30069">
    <property type="entry name" value="TONB-DEPENDENT OUTER MEMBRANE RECEPTOR"/>
    <property type="match status" value="1"/>
</dbReference>
<dbReference type="PANTHER" id="PTHR30069:SF29">
    <property type="entry name" value="HEMOGLOBIN AND HEMOGLOBIN-HAPTOGLOBIN-BINDING PROTEIN 1-RELATED"/>
    <property type="match status" value="1"/>
</dbReference>
<keyword evidence="7" id="KW-0998">Cell outer membrane</keyword>
<dbReference type="Proteomes" id="UP000646484">
    <property type="component" value="Unassembled WGS sequence"/>
</dbReference>
<evidence type="ECO:0000256" key="7">
    <source>
        <dbReference type="ARBA" id="ARBA00023237"/>
    </source>
</evidence>